<accession>A0ABT3B790</accession>
<organism evidence="2 3">
    <name type="scientific">Plectonema radiosum NIES-515</name>
    <dbReference type="NCBI Taxonomy" id="2986073"/>
    <lineage>
        <taxon>Bacteria</taxon>
        <taxon>Bacillati</taxon>
        <taxon>Cyanobacteriota</taxon>
        <taxon>Cyanophyceae</taxon>
        <taxon>Oscillatoriophycideae</taxon>
        <taxon>Oscillatoriales</taxon>
        <taxon>Microcoleaceae</taxon>
        <taxon>Plectonema</taxon>
    </lineage>
</organism>
<evidence type="ECO:0000313" key="3">
    <source>
        <dbReference type="Proteomes" id="UP001526143"/>
    </source>
</evidence>
<feature type="domain" description="DUF4351" evidence="1">
    <location>
        <begin position="142"/>
        <end position="197"/>
    </location>
</feature>
<gene>
    <name evidence="2" type="ORF">OGM63_26805</name>
</gene>
<dbReference type="Proteomes" id="UP001526143">
    <property type="component" value="Unassembled WGS sequence"/>
</dbReference>
<dbReference type="Pfam" id="PF14261">
    <property type="entry name" value="DUF4351"/>
    <property type="match status" value="1"/>
</dbReference>
<evidence type="ECO:0000313" key="2">
    <source>
        <dbReference type="EMBL" id="MCV3217075.1"/>
    </source>
</evidence>
<comment type="caution">
    <text evidence="2">The sequence shown here is derived from an EMBL/GenBank/DDBJ whole genome shotgun (WGS) entry which is preliminary data.</text>
</comment>
<dbReference type="PANTHER" id="PTHR35586:SF1">
    <property type="entry name" value="SLL1691 PROTEIN"/>
    <property type="match status" value="1"/>
</dbReference>
<dbReference type="PANTHER" id="PTHR35586">
    <property type="entry name" value="SLL1691 PROTEIN"/>
    <property type="match status" value="1"/>
</dbReference>
<dbReference type="InterPro" id="IPR025587">
    <property type="entry name" value="DUF4351"/>
</dbReference>
<name>A0ABT3B790_9CYAN</name>
<dbReference type="EMBL" id="JAOWRF010000380">
    <property type="protein sequence ID" value="MCV3217075.1"/>
    <property type="molecule type" value="Genomic_DNA"/>
</dbReference>
<keyword evidence="3" id="KW-1185">Reference proteome</keyword>
<reference evidence="2 3" key="1">
    <citation type="submission" date="2022-10" db="EMBL/GenBank/DDBJ databases">
        <title>Identification of biosynthetic pathway for the production of the potent trypsin inhibitor radiosumin.</title>
        <authorList>
            <person name="Fewer D.P."/>
            <person name="Delbaje E."/>
            <person name="Ouyang X."/>
            <person name="Agostino P.D."/>
            <person name="Wahlsten M."/>
            <person name="Jokela J."/>
            <person name="Permi P."/>
            <person name="Haapaniemi E."/>
            <person name="Koistinen H."/>
        </authorList>
    </citation>
    <scope>NUCLEOTIDE SEQUENCE [LARGE SCALE GENOMIC DNA]</scope>
    <source>
        <strain evidence="2 3">NIES-515</strain>
    </source>
</reference>
<evidence type="ECO:0000259" key="1">
    <source>
        <dbReference type="Pfam" id="PF14261"/>
    </source>
</evidence>
<protein>
    <submittedName>
        <fullName evidence="2">DUF4351 domain-containing protein</fullName>
    </submittedName>
</protein>
<dbReference type="RefSeq" id="WP_263748768.1">
    <property type="nucleotide sequence ID" value="NZ_JAOWRF010000380.1"/>
</dbReference>
<sequence length="200" mass="23209">MHEKYALPVYPIAVFSFDTPRTTQTNFYRVEFPDKTVLTFDYGIVQLNQLNWRDFLQQENPIASALMAKMNIAPEDRPKVKSECLRLLATLRLNPAKMKMISGFVDIYLKLNLAEEEIFKAEIAKFEIVKQEVVMEIVTSWQQEGELKVILHVLNRKLGSITPQLEERIRQLSTTQLEDLTDALLDFNCQEDLVTWLDGI</sequence>
<proteinExistence type="predicted"/>